<reference evidence="3 4" key="1">
    <citation type="submission" date="2014-09" db="EMBL/GenBank/DDBJ databases">
        <title>Isolation and characterization of Aurantimonas altamirensis ON-56566 from clinical sample following a dog bite.</title>
        <authorList>
            <person name="Eshaghi A."/>
            <person name="Li A."/>
            <person name="Shahinas D."/>
            <person name="Bahn P."/>
            <person name="Kus J.V."/>
            <person name="Patel S.N."/>
        </authorList>
    </citation>
    <scope>NUCLEOTIDE SEQUENCE [LARGE SCALE GENOMIC DNA]</scope>
    <source>
        <strain evidence="3 4">ON-56566</strain>
    </source>
</reference>
<gene>
    <name evidence="3" type="ORF">LA66_04285</name>
</gene>
<evidence type="ECO:0000256" key="1">
    <source>
        <dbReference type="SAM" id="Phobius"/>
    </source>
</evidence>
<dbReference type="EMBL" id="JRFJ01000001">
    <property type="protein sequence ID" value="KHJ55852.1"/>
    <property type="molecule type" value="Genomic_DNA"/>
</dbReference>
<comment type="caution">
    <text evidence="3">The sequence shown here is derived from an EMBL/GenBank/DDBJ whole genome shotgun (WGS) entry which is preliminary data.</text>
</comment>
<keyword evidence="1" id="KW-1133">Transmembrane helix</keyword>
<evidence type="ECO:0000313" key="4">
    <source>
        <dbReference type="Proteomes" id="UP000030826"/>
    </source>
</evidence>
<dbReference type="STRING" id="370622.LA66_04285"/>
<dbReference type="InterPro" id="IPR006696">
    <property type="entry name" value="DUF423"/>
</dbReference>
<feature type="signal peptide" evidence="2">
    <location>
        <begin position="1"/>
        <end position="18"/>
    </location>
</feature>
<feature type="transmembrane region" description="Helical" evidence="1">
    <location>
        <begin position="28"/>
        <end position="47"/>
    </location>
</feature>
<name>A0A0B1QAA4_9HYPH</name>
<dbReference type="AlphaFoldDB" id="A0A0B1QAA4"/>
<evidence type="ECO:0000313" key="3">
    <source>
        <dbReference type="EMBL" id="KHJ55852.1"/>
    </source>
</evidence>
<feature type="chain" id="PRO_5002080503" evidence="2">
    <location>
        <begin position="19"/>
        <end position="115"/>
    </location>
</feature>
<feature type="transmembrane region" description="Helical" evidence="1">
    <location>
        <begin position="91"/>
        <end position="111"/>
    </location>
</feature>
<keyword evidence="2" id="KW-0732">Signal</keyword>
<keyword evidence="1" id="KW-0812">Transmembrane</keyword>
<organism evidence="3 4">
    <name type="scientific">Aureimonas altamirensis</name>
    <dbReference type="NCBI Taxonomy" id="370622"/>
    <lineage>
        <taxon>Bacteria</taxon>
        <taxon>Pseudomonadati</taxon>
        <taxon>Pseudomonadota</taxon>
        <taxon>Alphaproteobacteria</taxon>
        <taxon>Hyphomicrobiales</taxon>
        <taxon>Aurantimonadaceae</taxon>
        <taxon>Aureimonas</taxon>
    </lineage>
</organism>
<keyword evidence="1" id="KW-0472">Membrane</keyword>
<accession>A0A0B1QAA4</accession>
<proteinExistence type="predicted"/>
<feature type="transmembrane region" description="Helical" evidence="1">
    <location>
        <begin position="59"/>
        <end position="79"/>
    </location>
</feature>
<dbReference type="Pfam" id="PF04241">
    <property type="entry name" value="DUF423"/>
    <property type="match status" value="1"/>
</dbReference>
<dbReference type="Proteomes" id="UP000030826">
    <property type="component" value="Unassembled WGS sequence"/>
</dbReference>
<evidence type="ECO:0000256" key="2">
    <source>
        <dbReference type="SAM" id="SignalP"/>
    </source>
</evidence>
<sequence length="115" mass="11233">MVFAGLFGAAGTAGAAYAAHATASPLAAVAAAIAFVHGPALLALALAPPSMIAARAIPGAMMIAGVLLFSGDLATRIATGGRLFANAAPSGGMMLMAGWLAIAVCAVIAFLRRPR</sequence>
<protein>
    <submittedName>
        <fullName evidence="3">Membrane protein</fullName>
    </submittedName>
</protein>